<keyword evidence="1" id="KW-0732">Signal</keyword>
<evidence type="ECO:0000256" key="1">
    <source>
        <dbReference type="SAM" id="SignalP"/>
    </source>
</evidence>
<accession>A0A6B0UQS6</accession>
<reference evidence="2" key="1">
    <citation type="submission" date="2019-12" db="EMBL/GenBank/DDBJ databases">
        <title>An insight into the sialome of adult female Ixodes ricinus ticks feeding for 6 days.</title>
        <authorList>
            <person name="Perner J."/>
            <person name="Ribeiro J.M.C."/>
        </authorList>
    </citation>
    <scope>NUCLEOTIDE SEQUENCE</scope>
    <source>
        <strain evidence="2">Semi-engorged</strain>
        <tissue evidence="2">Salivary glands</tissue>
    </source>
</reference>
<sequence length="128" mass="14618">MPALISITLLLLLFHAQRQTFLLPTQLHSNDSFNLSQDLLIGDGFPTFIIVDHLRLLIDFSGQIFLRQVLGLPALLDEPSHVQPDAVMMQFFRLPVQLRRVQGRRSLLVRCRVDCNRQTPKMITRAGS</sequence>
<dbReference type="EMBL" id="GIFC01009933">
    <property type="protein sequence ID" value="MXU92016.1"/>
    <property type="molecule type" value="Transcribed_RNA"/>
</dbReference>
<name>A0A6B0UQS6_IXORI</name>
<feature type="signal peptide" evidence="1">
    <location>
        <begin position="1"/>
        <end position="18"/>
    </location>
</feature>
<dbReference type="AlphaFoldDB" id="A0A6B0UQS6"/>
<proteinExistence type="predicted"/>
<feature type="chain" id="PRO_5025461375" evidence="1">
    <location>
        <begin position="19"/>
        <end position="128"/>
    </location>
</feature>
<evidence type="ECO:0000313" key="2">
    <source>
        <dbReference type="EMBL" id="MXU92016.1"/>
    </source>
</evidence>
<organism evidence="2">
    <name type="scientific">Ixodes ricinus</name>
    <name type="common">Common tick</name>
    <name type="synonym">Acarus ricinus</name>
    <dbReference type="NCBI Taxonomy" id="34613"/>
    <lineage>
        <taxon>Eukaryota</taxon>
        <taxon>Metazoa</taxon>
        <taxon>Ecdysozoa</taxon>
        <taxon>Arthropoda</taxon>
        <taxon>Chelicerata</taxon>
        <taxon>Arachnida</taxon>
        <taxon>Acari</taxon>
        <taxon>Parasitiformes</taxon>
        <taxon>Ixodida</taxon>
        <taxon>Ixodoidea</taxon>
        <taxon>Ixodidae</taxon>
        <taxon>Ixodinae</taxon>
        <taxon>Ixodes</taxon>
    </lineage>
</organism>
<protein>
    <submittedName>
        <fullName evidence="2">Putative secreted protein</fullName>
    </submittedName>
</protein>